<feature type="transmembrane region" description="Helical" evidence="6">
    <location>
        <begin position="30"/>
        <end position="47"/>
    </location>
</feature>
<feature type="transmembrane region" description="Helical" evidence="6">
    <location>
        <begin position="510"/>
        <end position="526"/>
    </location>
</feature>
<feature type="domain" description="ComEC/Rec2-related protein" evidence="7">
    <location>
        <begin position="258"/>
        <end position="523"/>
    </location>
</feature>
<dbReference type="Pfam" id="PF03772">
    <property type="entry name" value="Competence"/>
    <property type="match status" value="1"/>
</dbReference>
<keyword evidence="4 6" id="KW-1133">Transmembrane helix</keyword>
<evidence type="ECO:0000256" key="6">
    <source>
        <dbReference type="SAM" id="Phobius"/>
    </source>
</evidence>
<keyword evidence="5 6" id="KW-0472">Membrane</keyword>
<feature type="transmembrane region" description="Helical" evidence="6">
    <location>
        <begin position="440"/>
        <end position="466"/>
    </location>
</feature>
<feature type="transmembrane region" description="Helical" evidence="6">
    <location>
        <begin position="357"/>
        <end position="377"/>
    </location>
</feature>
<evidence type="ECO:0000313" key="9">
    <source>
        <dbReference type="EMBL" id="SIS81736.1"/>
    </source>
</evidence>
<feature type="transmembrane region" description="Helical" evidence="6">
    <location>
        <begin position="273"/>
        <end position="300"/>
    </location>
</feature>
<evidence type="ECO:0000256" key="5">
    <source>
        <dbReference type="ARBA" id="ARBA00023136"/>
    </source>
</evidence>
<feature type="transmembrane region" description="Helical" evidence="6">
    <location>
        <begin position="312"/>
        <end position="328"/>
    </location>
</feature>
<sequence>MIGSFRLPFFILLLNLKQSFSRMIFSEFPFLRYTLFLILGILLYQVLGSQYFILSVVLLTSFYFLYAVLVIWNRLKKQYGYQILIPLIAYIQLILLGYVVTYLKDFKNDPDHLIHQKQEIKGYIAVVLGNDEVKPNSIANRLRMIELIDESLNPIAVTGEVLIYHRLEHGLKSGDLVFVAGEPELLTPPTNPAEFHYQRFMQRQQLAHRHFIGEKVFKIGYRSSQPIEDFFLKIRSAIISNIDAKFQDNQAKQVAQALLLGQKKNLEKEVSEAYVTAGAMHVLAVSGLHVGIIYGFFFLFFKPYRMKQGARIVYLSIIILIIWAYAMLTGMSPSVMRAATMFSLMALAQMKSRSPSVFNAIALSALLLLIFDPFLIYSVGFQLSYLALFGIILIQPILVSIWIPKWRVVEYIWQISMVGLAAQLMTFPISTYYFHVFPTYFLISNLVAIPGAFLIMSVGIPMMLCFQVPILGQSLAWMTEQLISFVNFLIFGIQSIPYSRIAHINLSSEFMIFYWFILALVISLFINRKKWMLYAGFTTLLIFGGFQVIRAFVKNEKALTIYAVSDGIALDFDHSFYLDFGVPESELSFKVFPNRSANLRRAEPLPILLRGDSLIIPLPELKQPLYFYHGEWMNQSEFTMYQYAWNGDAWQEINDEAMQPKISTARKLVFK</sequence>
<feature type="transmembrane region" description="Helical" evidence="6">
    <location>
        <begin position="383"/>
        <end position="403"/>
    </location>
</feature>
<keyword evidence="3 6" id="KW-0812">Transmembrane</keyword>
<reference evidence="10" key="1">
    <citation type="submission" date="2017-01" db="EMBL/GenBank/DDBJ databases">
        <authorList>
            <person name="Varghese N."/>
            <person name="Submissions S."/>
        </authorList>
    </citation>
    <scope>NUCLEOTIDE SEQUENCE [LARGE SCALE GENOMIC DNA]</scope>
    <source>
        <strain evidence="10">DSM 46698</strain>
    </source>
</reference>
<feature type="domain" description="DUF4131" evidence="8">
    <location>
        <begin position="54"/>
        <end position="212"/>
    </location>
</feature>
<evidence type="ECO:0000256" key="3">
    <source>
        <dbReference type="ARBA" id="ARBA00022692"/>
    </source>
</evidence>
<dbReference type="Proteomes" id="UP000186026">
    <property type="component" value="Unassembled WGS sequence"/>
</dbReference>
<name>A0A1N7M6I2_9BACT</name>
<feature type="transmembrane region" description="Helical" evidence="6">
    <location>
        <begin position="533"/>
        <end position="553"/>
    </location>
</feature>
<evidence type="ECO:0000259" key="7">
    <source>
        <dbReference type="Pfam" id="PF03772"/>
    </source>
</evidence>
<keyword evidence="2" id="KW-1003">Cell membrane</keyword>
<dbReference type="GO" id="GO:0005886">
    <property type="term" value="C:plasma membrane"/>
    <property type="evidence" value="ECO:0007669"/>
    <property type="project" value="UniProtKB-SubCell"/>
</dbReference>
<dbReference type="InterPro" id="IPR052159">
    <property type="entry name" value="Competence_DNA_uptake"/>
</dbReference>
<feature type="transmembrane region" description="Helical" evidence="6">
    <location>
        <begin position="478"/>
        <end position="498"/>
    </location>
</feature>
<gene>
    <name evidence="9" type="ORF">SAMN05421761_105144</name>
</gene>
<feature type="transmembrane region" description="Helical" evidence="6">
    <location>
        <begin position="53"/>
        <end position="72"/>
    </location>
</feature>
<evidence type="ECO:0000256" key="4">
    <source>
        <dbReference type="ARBA" id="ARBA00022989"/>
    </source>
</evidence>
<dbReference type="EMBL" id="FTOP01000005">
    <property type="protein sequence ID" value="SIS81736.1"/>
    <property type="molecule type" value="Genomic_DNA"/>
</dbReference>
<proteinExistence type="predicted"/>
<dbReference type="Pfam" id="PF13567">
    <property type="entry name" value="DUF4131"/>
    <property type="match status" value="1"/>
</dbReference>
<evidence type="ECO:0000259" key="8">
    <source>
        <dbReference type="Pfam" id="PF13567"/>
    </source>
</evidence>
<evidence type="ECO:0000256" key="2">
    <source>
        <dbReference type="ARBA" id="ARBA00022475"/>
    </source>
</evidence>
<dbReference type="OrthoDB" id="9761531at2"/>
<organism evidence="9 10">
    <name type="scientific">Belliella pelovolcani</name>
    <dbReference type="NCBI Taxonomy" id="529505"/>
    <lineage>
        <taxon>Bacteria</taxon>
        <taxon>Pseudomonadati</taxon>
        <taxon>Bacteroidota</taxon>
        <taxon>Cytophagia</taxon>
        <taxon>Cytophagales</taxon>
        <taxon>Cyclobacteriaceae</taxon>
        <taxon>Belliella</taxon>
    </lineage>
</organism>
<dbReference type="PANTHER" id="PTHR30619">
    <property type="entry name" value="DNA INTERNALIZATION/COMPETENCE PROTEIN COMEC/REC2"/>
    <property type="match status" value="1"/>
</dbReference>
<dbReference type="AlphaFoldDB" id="A0A1N7M6I2"/>
<evidence type="ECO:0000256" key="1">
    <source>
        <dbReference type="ARBA" id="ARBA00004651"/>
    </source>
</evidence>
<protein>
    <submittedName>
        <fullName evidence="9">Competence protein ComEC</fullName>
    </submittedName>
</protein>
<dbReference type="InterPro" id="IPR004477">
    <property type="entry name" value="ComEC_N"/>
</dbReference>
<keyword evidence="10" id="KW-1185">Reference proteome</keyword>
<feature type="transmembrane region" description="Helical" evidence="6">
    <location>
        <begin position="415"/>
        <end position="434"/>
    </location>
</feature>
<evidence type="ECO:0000313" key="10">
    <source>
        <dbReference type="Proteomes" id="UP000186026"/>
    </source>
</evidence>
<accession>A0A1N7M6I2</accession>
<dbReference type="NCBIfam" id="TIGR00360">
    <property type="entry name" value="ComEC_N-term"/>
    <property type="match status" value="1"/>
</dbReference>
<comment type="subcellular location">
    <subcellularLocation>
        <location evidence="1">Cell membrane</location>
        <topology evidence="1">Multi-pass membrane protein</topology>
    </subcellularLocation>
</comment>
<feature type="transmembrane region" description="Helical" evidence="6">
    <location>
        <begin position="84"/>
        <end position="103"/>
    </location>
</feature>
<dbReference type="PANTHER" id="PTHR30619:SF1">
    <property type="entry name" value="RECOMBINATION PROTEIN 2"/>
    <property type="match status" value="1"/>
</dbReference>
<dbReference type="InterPro" id="IPR025405">
    <property type="entry name" value="DUF4131"/>
</dbReference>
<dbReference type="STRING" id="529505.SAMN05421761_105144"/>